<dbReference type="EMBL" id="JAHDVG010000483">
    <property type="protein sequence ID" value="KAH1170954.1"/>
    <property type="molecule type" value="Genomic_DNA"/>
</dbReference>
<comment type="caution">
    <text evidence="2">The sequence shown here is derived from an EMBL/GenBank/DDBJ whole genome shotgun (WGS) entry which is preliminary data.</text>
</comment>
<feature type="region of interest" description="Disordered" evidence="1">
    <location>
        <begin position="88"/>
        <end position="124"/>
    </location>
</feature>
<accession>A0A9D4AUN9</accession>
<proteinExistence type="predicted"/>
<gene>
    <name evidence="2" type="ORF">KIL84_006572</name>
</gene>
<keyword evidence="3" id="KW-1185">Reference proteome</keyword>
<dbReference type="AlphaFoldDB" id="A0A9D4AUN9"/>
<reference evidence="2" key="1">
    <citation type="submission" date="2021-09" db="EMBL/GenBank/DDBJ databases">
        <title>The genome of Mauremys mutica provides insights into the evolution of semi-aquatic lifestyle.</title>
        <authorList>
            <person name="Gong S."/>
            <person name="Gao Y."/>
        </authorList>
    </citation>
    <scope>NUCLEOTIDE SEQUENCE</scope>
    <source>
        <strain evidence="2">MM-2020</strain>
        <tissue evidence="2">Muscle</tissue>
    </source>
</reference>
<name>A0A9D4AUN9_9SAUR</name>
<organism evidence="2 3">
    <name type="scientific">Mauremys mutica</name>
    <name type="common">yellowpond turtle</name>
    <dbReference type="NCBI Taxonomy" id="74926"/>
    <lineage>
        <taxon>Eukaryota</taxon>
        <taxon>Metazoa</taxon>
        <taxon>Chordata</taxon>
        <taxon>Craniata</taxon>
        <taxon>Vertebrata</taxon>
        <taxon>Euteleostomi</taxon>
        <taxon>Archelosauria</taxon>
        <taxon>Testudinata</taxon>
        <taxon>Testudines</taxon>
        <taxon>Cryptodira</taxon>
        <taxon>Durocryptodira</taxon>
        <taxon>Testudinoidea</taxon>
        <taxon>Geoemydidae</taxon>
        <taxon>Geoemydinae</taxon>
        <taxon>Mauremys</taxon>
    </lineage>
</organism>
<evidence type="ECO:0000313" key="2">
    <source>
        <dbReference type="EMBL" id="KAH1170954.1"/>
    </source>
</evidence>
<sequence>MWSFCIFVFRTKCPKSQICPHHCILLVQWYHVVTCKPPKSPLNTDHALLLLEASLTCTFAANLTPNSLAQMLTSLGKHMGGKKYFRDTNEGGLQRNSMEKGGMQAAKPIAPEDSMGILTSPSHP</sequence>
<protein>
    <submittedName>
        <fullName evidence="2">Uncharacterized protein</fullName>
    </submittedName>
</protein>
<evidence type="ECO:0000256" key="1">
    <source>
        <dbReference type="SAM" id="MobiDB-lite"/>
    </source>
</evidence>
<evidence type="ECO:0000313" key="3">
    <source>
        <dbReference type="Proteomes" id="UP000827986"/>
    </source>
</evidence>
<dbReference type="Proteomes" id="UP000827986">
    <property type="component" value="Unassembled WGS sequence"/>
</dbReference>